<keyword evidence="5" id="KW-1185">Reference proteome</keyword>
<feature type="non-terminal residue" evidence="4">
    <location>
        <position position="452"/>
    </location>
</feature>
<dbReference type="InterPro" id="IPR002048">
    <property type="entry name" value="EF_hand_dom"/>
</dbReference>
<gene>
    <name evidence="4" type="ORF">IMG5_107100</name>
</gene>
<dbReference type="Gene3D" id="1.10.238.10">
    <property type="entry name" value="EF-hand"/>
    <property type="match status" value="2"/>
</dbReference>
<dbReference type="SUPFAM" id="SSF47473">
    <property type="entry name" value="EF-hand"/>
    <property type="match status" value="1"/>
</dbReference>
<name>G0QT95_ICHMU</name>
<dbReference type="RefSeq" id="XP_004035046.1">
    <property type="nucleotide sequence ID" value="XM_004034998.1"/>
</dbReference>
<sequence>QTIREKKKSKSEIKNNAVLFINIIKNQMLQENLKFDDVFLNQRYDKKSLDQVLLKKLNIDSYKKQEIFDDFFMFFFDKNDQMFDCEKFENFYNEIQQKVFDSLYQFLDNNYKQFIKKCKQVDKQEITSNQFLDILKELDYEEKINKYEIEYFCNQKYVFKDRKYIEFKKLIQTISKKYKKEKEKKKEDEKEKKREKTKSKELENNKNTKNKFIKNKKKKKIQKNIIENTTKIIIKDIENFMDQKNVGIRYIFKKFDKDNDEFISFQEFENSLQDFKFFPSLKEYSSSILNDIIESVFEEFDQDQEMRITLNNFIKIIQKDIPYKVDIIPLLNKLKSNIEGNSEQVLLTKFNEIDINKDQQLSFEEFKRYVKDLTKNKTNDQEIEALFNYFVQEKTDNFILFPRFQSVILQNHMNFEKIRAKILEYQEKNEKSLKTIYNQYSSNSSININSLS</sequence>
<feature type="domain" description="EF-hand" evidence="3">
    <location>
        <begin position="341"/>
        <end position="376"/>
    </location>
</feature>
<accession>G0QT95</accession>
<dbReference type="Pfam" id="PF13499">
    <property type="entry name" value="EF-hand_7"/>
    <property type="match status" value="1"/>
</dbReference>
<evidence type="ECO:0000256" key="1">
    <source>
        <dbReference type="ARBA" id="ARBA00022837"/>
    </source>
</evidence>
<dbReference type="InParanoid" id="G0QT95"/>
<dbReference type="InterPro" id="IPR018247">
    <property type="entry name" value="EF_Hand_1_Ca_BS"/>
</dbReference>
<dbReference type="GeneID" id="14907702"/>
<dbReference type="Proteomes" id="UP000008983">
    <property type="component" value="Unassembled WGS sequence"/>
</dbReference>
<dbReference type="SMART" id="SM00054">
    <property type="entry name" value="EFh"/>
    <property type="match status" value="3"/>
</dbReference>
<keyword evidence="1" id="KW-0106">Calcium</keyword>
<proteinExistence type="predicted"/>
<dbReference type="CDD" id="cd00051">
    <property type="entry name" value="EFh"/>
    <property type="match status" value="1"/>
</dbReference>
<dbReference type="GO" id="GO:0005509">
    <property type="term" value="F:calcium ion binding"/>
    <property type="evidence" value="ECO:0007669"/>
    <property type="project" value="InterPro"/>
</dbReference>
<evidence type="ECO:0000313" key="4">
    <source>
        <dbReference type="EMBL" id="EGR31560.1"/>
    </source>
</evidence>
<dbReference type="AlphaFoldDB" id="G0QT95"/>
<organism evidence="4 5">
    <name type="scientific">Ichthyophthirius multifiliis</name>
    <name type="common">White spot disease agent</name>
    <name type="synonym">Ich</name>
    <dbReference type="NCBI Taxonomy" id="5932"/>
    <lineage>
        <taxon>Eukaryota</taxon>
        <taxon>Sar</taxon>
        <taxon>Alveolata</taxon>
        <taxon>Ciliophora</taxon>
        <taxon>Intramacronucleata</taxon>
        <taxon>Oligohymenophorea</taxon>
        <taxon>Hymenostomatida</taxon>
        <taxon>Ophryoglenina</taxon>
        <taxon>Ichthyophthirius</taxon>
    </lineage>
</organism>
<evidence type="ECO:0000256" key="2">
    <source>
        <dbReference type="SAM" id="MobiDB-lite"/>
    </source>
</evidence>
<evidence type="ECO:0000313" key="5">
    <source>
        <dbReference type="Proteomes" id="UP000008983"/>
    </source>
</evidence>
<dbReference type="PROSITE" id="PS50222">
    <property type="entry name" value="EF_HAND_2"/>
    <property type="match status" value="3"/>
</dbReference>
<dbReference type="EMBL" id="GL983848">
    <property type="protein sequence ID" value="EGR31560.1"/>
    <property type="molecule type" value="Genomic_DNA"/>
</dbReference>
<protein>
    <recommendedName>
        <fullName evidence="3">EF-hand domain-containing protein</fullName>
    </recommendedName>
</protein>
<feature type="non-terminal residue" evidence="4">
    <location>
        <position position="1"/>
    </location>
</feature>
<dbReference type="PROSITE" id="PS00018">
    <property type="entry name" value="EF_HAND_1"/>
    <property type="match status" value="1"/>
</dbReference>
<reference evidence="4 5" key="1">
    <citation type="submission" date="2011-07" db="EMBL/GenBank/DDBJ databases">
        <authorList>
            <person name="Coyne R."/>
            <person name="Brami D."/>
            <person name="Johnson J."/>
            <person name="Hostetler J."/>
            <person name="Hannick L."/>
            <person name="Clark T."/>
            <person name="Cassidy-Hanley D."/>
            <person name="Inman J."/>
        </authorList>
    </citation>
    <scope>NUCLEOTIDE SEQUENCE [LARGE SCALE GENOMIC DNA]</scope>
    <source>
        <strain evidence="4 5">G5</strain>
    </source>
</reference>
<dbReference type="OrthoDB" id="191686at2759"/>
<evidence type="ECO:0000259" key="3">
    <source>
        <dbReference type="PROSITE" id="PS50222"/>
    </source>
</evidence>
<dbReference type="InterPro" id="IPR011992">
    <property type="entry name" value="EF-hand-dom_pair"/>
</dbReference>
<feature type="region of interest" description="Disordered" evidence="2">
    <location>
        <begin position="182"/>
        <end position="205"/>
    </location>
</feature>
<feature type="domain" description="EF-hand" evidence="3">
    <location>
        <begin position="288"/>
        <end position="323"/>
    </location>
</feature>
<feature type="domain" description="EF-hand" evidence="3">
    <location>
        <begin position="243"/>
        <end position="278"/>
    </location>
</feature>